<reference evidence="2 3" key="1">
    <citation type="journal article" date="2017" name="Curr. Biol.">
        <title>Genome architecture and evolution of a unichromosomal asexual nematode.</title>
        <authorList>
            <person name="Fradin H."/>
            <person name="Zegar C."/>
            <person name="Gutwein M."/>
            <person name="Lucas J."/>
            <person name="Kovtun M."/>
            <person name="Corcoran D."/>
            <person name="Baugh L.R."/>
            <person name="Kiontke K."/>
            <person name="Gunsalus K."/>
            <person name="Fitch D.H."/>
            <person name="Piano F."/>
        </authorList>
    </citation>
    <scope>NUCLEOTIDE SEQUENCE [LARGE SCALE GENOMIC DNA]</scope>
    <source>
        <strain evidence="2">PF1309</strain>
    </source>
</reference>
<proteinExistence type="predicted"/>
<keyword evidence="1" id="KW-0812">Transmembrane</keyword>
<feature type="transmembrane region" description="Helical" evidence="1">
    <location>
        <begin position="64"/>
        <end position="87"/>
    </location>
</feature>
<dbReference type="EMBL" id="LIAE01010119">
    <property type="protein sequence ID" value="PAV66327.1"/>
    <property type="molecule type" value="Genomic_DNA"/>
</dbReference>
<gene>
    <name evidence="2" type="ORF">WR25_16095</name>
</gene>
<feature type="transmembrane region" description="Helical" evidence="1">
    <location>
        <begin position="21"/>
        <end position="44"/>
    </location>
</feature>
<keyword evidence="1" id="KW-0472">Membrane</keyword>
<name>A0A2A2JXA6_9BILA</name>
<evidence type="ECO:0000313" key="2">
    <source>
        <dbReference type="EMBL" id="PAV66327.1"/>
    </source>
</evidence>
<evidence type="ECO:0000313" key="3">
    <source>
        <dbReference type="Proteomes" id="UP000218231"/>
    </source>
</evidence>
<accession>A0A2A2JXA6</accession>
<keyword evidence="1" id="KW-1133">Transmembrane helix</keyword>
<sequence>MIISILQNAYETKEFAFKEKSLIIVTLVQALASGIVLCGELLYFGYINEFFVERSFYSHYLIPIYETIFTNSMIYPVCLTPFLFLVVPTAREEILTFGGQRRPEVKPSSIRIFERTQQTNTTPSAGLASVDSIQMTKII</sequence>
<organism evidence="2 3">
    <name type="scientific">Diploscapter pachys</name>
    <dbReference type="NCBI Taxonomy" id="2018661"/>
    <lineage>
        <taxon>Eukaryota</taxon>
        <taxon>Metazoa</taxon>
        <taxon>Ecdysozoa</taxon>
        <taxon>Nematoda</taxon>
        <taxon>Chromadorea</taxon>
        <taxon>Rhabditida</taxon>
        <taxon>Rhabditina</taxon>
        <taxon>Rhabditomorpha</taxon>
        <taxon>Rhabditoidea</taxon>
        <taxon>Rhabditidae</taxon>
        <taxon>Diploscapter</taxon>
    </lineage>
</organism>
<keyword evidence="3" id="KW-1185">Reference proteome</keyword>
<evidence type="ECO:0000256" key="1">
    <source>
        <dbReference type="SAM" id="Phobius"/>
    </source>
</evidence>
<comment type="caution">
    <text evidence="2">The sequence shown here is derived from an EMBL/GenBank/DDBJ whole genome shotgun (WGS) entry which is preliminary data.</text>
</comment>
<dbReference type="AlphaFoldDB" id="A0A2A2JXA6"/>
<dbReference type="Proteomes" id="UP000218231">
    <property type="component" value="Unassembled WGS sequence"/>
</dbReference>
<protein>
    <submittedName>
        <fullName evidence="2">Uncharacterized protein</fullName>
    </submittedName>
</protein>